<evidence type="ECO:0000256" key="1">
    <source>
        <dbReference type="ARBA" id="ARBA00010641"/>
    </source>
</evidence>
<evidence type="ECO:0000256" key="2">
    <source>
        <dbReference type="ARBA" id="ARBA00023015"/>
    </source>
</evidence>
<sequence length="187" mass="21483">MSEDTDVQLLLRIAGQDQRALRQFYERFHGVVYQFSMRTVANAADAAEVLNEVMLEVWRRAASFQGQSQVRTWLLSITRHKSIDLLRRKRPTELLDEASLDEGEEEASCPMSLAMELGQQGEQVRLCLDRLKDSHRQVVYLTFFEELSYPEIAEIMAIPNGTVKTRMLHAKQQLLQCLRRLLGGADT</sequence>
<keyword evidence="2" id="KW-0805">Transcription regulation</keyword>
<evidence type="ECO:0000313" key="8">
    <source>
        <dbReference type="EMBL" id="QKE64977.1"/>
    </source>
</evidence>
<evidence type="ECO:0000256" key="3">
    <source>
        <dbReference type="ARBA" id="ARBA00023082"/>
    </source>
</evidence>
<evidence type="ECO:0000256" key="4">
    <source>
        <dbReference type="ARBA" id="ARBA00023125"/>
    </source>
</evidence>
<dbReference type="EMBL" id="CP053697">
    <property type="protein sequence ID" value="QKE64977.1"/>
    <property type="molecule type" value="Genomic_DNA"/>
</dbReference>
<proteinExistence type="inferred from homology"/>
<dbReference type="InterPro" id="IPR036388">
    <property type="entry name" value="WH-like_DNA-bd_sf"/>
</dbReference>
<dbReference type="Gene3D" id="1.10.1740.10">
    <property type="match status" value="1"/>
</dbReference>
<keyword evidence="9" id="KW-1185">Reference proteome</keyword>
<keyword evidence="3" id="KW-0731">Sigma factor</keyword>
<evidence type="ECO:0000259" key="7">
    <source>
        <dbReference type="Pfam" id="PF08281"/>
    </source>
</evidence>
<dbReference type="InterPro" id="IPR007627">
    <property type="entry name" value="RNA_pol_sigma70_r2"/>
</dbReference>
<dbReference type="NCBIfam" id="TIGR02937">
    <property type="entry name" value="sigma70-ECF"/>
    <property type="match status" value="1"/>
</dbReference>
<accession>A0A6M8FK14</accession>
<feature type="domain" description="RNA polymerase sigma factor 70 region 4 type 2" evidence="7">
    <location>
        <begin position="122"/>
        <end position="174"/>
    </location>
</feature>
<dbReference type="InterPro" id="IPR013249">
    <property type="entry name" value="RNA_pol_sigma70_r4_t2"/>
</dbReference>
<evidence type="ECO:0000256" key="5">
    <source>
        <dbReference type="ARBA" id="ARBA00023163"/>
    </source>
</evidence>
<dbReference type="Pfam" id="PF04542">
    <property type="entry name" value="Sigma70_r2"/>
    <property type="match status" value="1"/>
</dbReference>
<dbReference type="RefSeq" id="WP_173210413.1">
    <property type="nucleotide sequence ID" value="NZ_CP053697.2"/>
</dbReference>
<keyword evidence="5" id="KW-0804">Transcription</keyword>
<dbReference type="Proteomes" id="UP000501379">
    <property type="component" value="Chromosome"/>
</dbReference>
<name>A0A6M8FK14_9GAMM</name>
<dbReference type="AlphaFoldDB" id="A0A6M8FK14"/>
<protein>
    <submittedName>
        <fullName evidence="8">Sigma-70 family RNA polymerase sigma factor</fullName>
    </submittedName>
</protein>
<dbReference type="InterPro" id="IPR013325">
    <property type="entry name" value="RNA_pol_sigma_r2"/>
</dbReference>
<dbReference type="GO" id="GO:0003677">
    <property type="term" value="F:DNA binding"/>
    <property type="evidence" value="ECO:0007669"/>
    <property type="project" value="UniProtKB-KW"/>
</dbReference>
<dbReference type="GO" id="GO:0016987">
    <property type="term" value="F:sigma factor activity"/>
    <property type="evidence" value="ECO:0007669"/>
    <property type="project" value="UniProtKB-KW"/>
</dbReference>
<organism evidence="8 9">
    <name type="scientific">Aquipseudomonas campi</name>
    <dbReference type="NCBI Taxonomy" id="2731681"/>
    <lineage>
        <taxon>Bacteria</taxon>
        <taxon>Pseudomonadati</taxon>
        <taxon>Pseudomonadota</taxon>
        <taxon>Gammaproteobacteria</taxon>
        <taxon>Pseudomonadales</taxon>
        <taxon>Pseudomonadaceae</taxon>
        <taxon>Aquipseudomonas</taxon>
    </lineage>
</organism>
<gene>
    <name evidence="8" type="ORF">HNE05_17000</name>
</gene>
<dbReference type="PANTHER" id="PTHR43133:SF8">
    <property type="entry name" value="RNA POLYMERASE SIGMA FACTOR HI_1459-RELATED"/>
    <property type="match status" value="1"/>
</dbReference>
<evidence type="ECO:0000313" key="9">
    <source>
        <dbReference type="Proteomes" id="UP000501379"/>
    </source>
</evidence>
<feature type="domain" description="RNA polymerase sigma-70 region 2" evidence="6">
    <location>
        <begin position="24"/>
        <end position="90"/>
    </location>
</feature>
<dbReference type="Gene3D" id="1.10.10.10">
    <property type="entry name" value="Winged helix-like DNA-binding domain superfamily/Winged helix DNA-binding domain"/>
    <property type="match status" value="1"/>
</dbReference>
<keyword evidence="4" id="KW-0238">DNA-binding</keyword>
<comment type="similarity">
    <text evidence="1">Belongs to the sigma-70 factor family. ECF subfamily.</text>
</comment>
<reference evidence="8" key="1">
    <citation type="submission" date="2020-07" db="EMBL/GenBank/DDBJ databases">
        <title>Nitrate ammonifying Pseudomonas campi sp. nov. isolated from German agricultural grassland.</title>
        <authorList>
            <person name="Timsy T."/>
            <person name="Ulrich A."/>
            <person name="Spanner T."/>
            <person name="Foesel B."/>
            <person name="Kolb S."/>
            <person name="Horn M.A."/>
            <person name="Behrendt U."/>
        </authorList>
    </citation>
    <scope>NUCLEOTIDE SEQUENCE</scope>
    <source>
        <strain evidence="8">S1-A32-2</strain>
    </source>
</reference>
<dbReference type="InterPro" id="IPR039425">
    <property type="entry name" value="RNA_pol_sigma-70-like"/>
</dbReference>
<evidence type="ECO:0000259" key="6">
    <source>
        <dbReference type="Pfam" id="PF04542"/>
    </source>
</evidence>
<dbReference type="KEGG" id="pcam:HNE05_17000"/>
<dbReference type="CDD" id="cd06171">
    <property type="entry name" value="Sigma70_r4"/>
    <property type="match status" value="1"/>
</dbReference>
<dbReference type="PANTHER" id="PTHR43133">
    <property type="entry name" value="RNA POLYMERASE ECF-TYPE SIGMA FACTO"/>
    <property type="match status" value="1"/>
</dbReference>
<dbReference type="SUPFAM" id="SSF88946">
    <property type="entry name" value="Sigma2 domain of RNA polymerase sigma factors"/>
    <property type="match status" value="1"/>
</dbReference>
<dbReference type="InterPro" id="IPR014284">
    <property type="entry name" value="RNA_pol_sigma-70_dom"/>
</dbReference>
<dbReference type="SUPFAM" id="SSF88659">
    <property type="entry name" value="Sigma3 and sigma4 domains of RNA polymerase sigma factors"/>
    <property type="match status" value="1"/>
</dbReference>
<dbReference type="InterPro" id="IPR013324">
    <property type="entry name" value="RNA_pol_sigma_r3/r4-like"/>
</dbReference>
<dbReference type="GO" id="GO:0006352">
    <property type="term" value="P:DNA-templated transcription initiation"/>
    <property type="evidence" value="ECO:0007669"/>
    <property type="project" value="InterPro"/>
</dbReference>
<dbReference type="Pfam" id="PF08281">
    <property type="entry name" value="Sigma70_r4_2"/>
    <property type="match status" value="1"/>
</dbReference>